<dbReference type="GO" id="GO:0000725">
    <property type="term" value="P:recombinational repair"/>
    <property type="evidence" value="ECO:0007669"/>
    <property type="project" value="TreeGrafter"/>
</dbReference>
<evidence type="ECO:0000256" key="1">
    <source>
        <dbReference type="ARBA" id="ARBA00022741"/>
    </source>
</evidence>
<dbReference type="GO" id="GO:0033202">
    <property type="term" value="C:DNA helicase complex"/>
    <property type="evidence" value="ECO:0007669"/>
    <property type="project" value="TreeGrafter"/>
</dbReference>
<accession>A0AAV3TZK9</accession>
<keyword evidence="4" id="KW-0067">ATP-binding</keyword>
<evidence type="ECO:0000256" key="2">
    <source>
        <dbReference type="ARBA" id="ARBA00022801"/>
    </source>
</evidence>
<keyword evidence="1" id="KW-0547">Nucleotide-binding</keyword>
<organism evidence="8 9">
    <name type="scientific">Halioxenophilus aromaticivorans</name>
    <dbReference type="NCBI Taxonomy" id="1306992"/>
    <lineage>
        <taxon>Bacteria</taxon>
        <taxon>Pseudomonadati</taxon>
        <taxon>Pseudomonadota</taxon>
        <taxon>Gammaproteobacteria</taxon>
        <taxon>Alteromonadales</taxon>
        <taxon>Alteromonadaceae</taxon>
        <taxon>Halioxenophilus</taxon>
    </lineage>
</organism>
<proteinExistence type="predicted"/>
<dbReference type="AlphaFoldDB" id="A0AAV3TZK9"/>
<dbReference type="Pfam" id="PF13245">
    <property type="entry name" value="AAA_19"/>
    <property type="match status" value="1"/>
</dbReference>
<keyword evidence="9" id="KW-1185">Reference proteome</keyword>
<reference evidence="9" key="1">
    <citation type="journal article" date="2019" name="Int. J. Syst. Evol. Microbiol.">
        <title>The Global Catalogue of Microorganisms (GCM) 10K type strain sequencing project: providing services to taxonomists for standard genome sequencing and annotation.</title>
        <authorList>
            <consortium name="The Broad Institute Genomics Platform"/>
            <consortium name="The Broad Institute Genome Sequencing Center for Infectious Disease"/>
            <person name="Wu L."/>
            <person name="Ma J."/>
        </authorList>
    </citation>
    <scope>NUCLEOTIDE SEQUENCE [LARGE SCALE GENOMIC DNA]</scope>
    <source>
        <strain evidence="9">JCM 19134</strain>
    </source>
</reference>
<evidence type="ECO:0000259" key="7">
    <source>
        <dbReference type="Pfam" id="PF13361"/>
    </source>
</evidence>
<protein>
    <recommendedName>
        <fullName evidence="5">DNA 3'-5' helicase II</fullName>
    </recommendedName>
</protein>
<keyword evidence="2" id="KW-0378">Hydrolase</keyword>
<sequence>MAQIIPNINQCLSKMTNGEKRFARRLESHLEDDYLCWYDIPIGRDRRYPDFIVLHPGRGLLFLEVKDWKLETLKRLSKTSVDIMTPNGRVTQANPVEQARQGAYSAMRPLQADPALVQANSKHQGKLCFPYGYGVVLANITRARLTKALRGEEGAHLLPEHLVICQDEMTESTDVEAFQEKLWGMFNYSFGKKLSLPQIDRIRWHLFPEIRVGDGQGDLLNPEGKLFEDDSTLPEIIDVMDLHQEQLARNLGHGHRVIHGVAGSGKTMILGFKAVQIAENIDKPILILCFNISLAARLRHFIAERKLAHKVQVYHFHDWCGLQLKAYHCSVLPGEEPYWERQVTSVIHHVKHQQIPRAQYGAVLIDEGHDFEPEWLTLITQMVDPATDSLLLLYDDAQSIYKKKSGLKFSLKSVGIKAQGRTTILKLNYRNTKEILQFAYRFAQEFIPAIESDEDNIPLIAPESAGATGPEPIFKQFNHPLEEQKDINACIQKWLEKGVPAGDIAIITPTISFAKTLSTQLNKAGVNNHCLYDKATKLNYRPNKTQVTVLTIHSSKGLEFNRVILAGIHNLQFVTKELPAQVRLMYVGMTRAKSHLLVTASETTAFTERLVELVAP</sequence>
<evidence type="ECO:0000256" key="4">
    <source>
        <dbReference type="ARBA" id="ARBA00022840"/>
    </source>
</evidence>
<gene>
    <name evidence="8" type="ORF">GCM10025791_11340</name>
</gene>
<dbReference type="Pfam" id="PF13361">
    <property type="entry name" value="UvrD_C"/>
    <property type="match status" value="2"/>
</dbReference>
<dbReference type="PANTHER" id="PTHR11070">
    <property type="entry name" value="UVRD / RECB / PCRA DNA HELICASE FAMILY MEMBER"/>
    <property type="match status" value="1"/>
</dbReference>
<dbReference type="GO" id="GO:0016787">
    <property type="term" value="F:hydrolase activity"/>
    <property type="evidence" value="ECO:0007669"/>
    <property type="project" value="UniProtKB-KW"/>
</dbReference>
<dbReference type="InterPro" id="IPR014017">
    <property type="entry name" value="DNA_helicase_UvrD-like_C"/>
</dbReference>
<dbReference type="GO" id="GO:0003677">
    <property type="term" value="F:DNA binding"/>
    <property type="evidence" value="ECO:0007669"/>
    <property type="project" value="InterPro"/>
</dbReference>
<feature type="domain" description="NERD" evidence="6">
    <location>
        <begin position="17"/>
        <end position="110"/>
    </location>
</feature>
<comment type="caution">
    <text evidence="8">The sequence shown here is derived from an EMBL/GenBank/DDBJ whole genome shotgun (WGS) entry which is preliminary data.</text>
</comment>
<dbReference type="InterPro" id="IPR027417">
    <property type="entry name" value="P-loop_NTPase"/>
</dbReference>
<dbReference type="Pfam" id="PF08378">
    <property type="entry name" value="NERD"/>
    <property type="match status" value="1"/>
</dbReference>
<evidence type="ECO:0000313" key="8">
    <source>
        <dbReference type="EMBL" id="GAA4935543.1"/>
    </source>
</evidence>
<dbReference type="Proteomes" id="UP001409585">
    <property type="component" value="Unassembled WGS sequence"/>
</dbReference>
<dbReference type="GO" id="GO:0005829">
    <property type="term" value="C:cytosol"/>
    <property type="evidence" value="ECO:0007669"/>
    <property type="project" value="TreeGrafter"/>
</dbReference>
<evidence type="ECO:0000313" key="9">
    <source>
        <dbReference type="Proteomes" id="UP001409585"/>
    </source>
</evidence>
<evidence type="ECO:0000259" key="6">
    <source>
        <dbReference type="Pfam" id="PF08378"/>
    </source>
</evidence>
<keyword evidence="3 8" id="KW-0347">Helicase</keyword>
<dbReference type="GO" id="GO:0005524">
    <property type="term" value="F:ATP binding"/>
    <property type="evidence" value="ECO:0007669"/>
    <property type="project" value="UniProtKB-KW"/>
</dbReference>
<evidence type="ECO:0000256" key="5">
    <source>
        <dbReference type="ARBA" id="ARBA00034923"/>
    </source>
</evidence>
<dbReference type="PANTHER" id="PTHR11070:SF2">
    <property type="entry name" value="ATP-DEPENDENT DNA HELICASE SRS2"/>
    <property type="match status" value="1"/>
</dbReference>
<feature type="domain" description="UvrD-like helicase C-terminal" evidence="7">
    <location>
        <begin position="425"/>
        <end position="529"/>
    </location>
</feature>
<dbReference type="Gene3D" id="3.40.50.300">
    <property type="entry name" value="P-loop containing nucleotide triphosphate hydrolases"/>
    <property type="match status" value="2"/>
</dbReference>
<evidence type="ECO:0000256" key="3">
    <source>
        <dbReference type="ARBA" id="ARBA00022806"/>
    </source>
</evidence>
<dbReference type="GO" id="GO:0043138">
    <property type="term" value="F:3'-5' DNA helicase activity"/>
    <property type="evidence" value="ECO:0007669"/>
    <property type="project" value="TreeGrafter"/>
</dbReference>
<feature type="domain" description="UvrD-like helicase C-terminal" evidence="7">
    <location>
        <begin position="543"/>
        <end position="602"/>
    </location>
</feature>
<dbReference type="EMBL" id="BAABLX010000007">
    <property type="protein sequence ID" value="GAA4935543.1"/>
    <property type="molecule type" value="Genomic_DNA"/>
</dbReference>
<dbReference type="RefSeq" id="WP_345418397.1">
    <property type="nucleotide sequence ID" value="NZ_AP031496.1"/>
</dbReference>
<dbReference type="SUPFAM" id="SSF52540">
    <property type="entry name" value="P-loop containing nucleoside triphosphate hydrolases"/>
    <property type="match status" value="1"/>
</dbReference>
<dbReference type="InterPro" id="IPR000212">
    <property type="entry name" value="DNA_helicase_UvrD/REP"/>
</dbReference>
<dbReference type="InterPro" id="IPR011528">
    <property type="entry name" value="NERD"/>
</dbReference>
<name>A0AAV3TZK9_9ALTE</name>